<gene>
    <name evidence="2" type="ORF">P7K49_005885</name>
</gene>
<organism evidence="2 3">
    <name type="scientific">Saguinus oedipus</name>
    <name type="common">Cotton-top tamarin</name>
    <name type="synonym">Oedipomidas oedipus</name>
    <dbReference type="NCBI Taxonomy" id="9490"/>
    <lineage>
        <taxon>Eukaryota</taxon>
        <taxon>Metazoa</taxon>
        <taxon>Chordata</taxon>
        <taxon>Craniata</taxon>
        <taxon>Vertebrata</taxon>
        <taxon>Euteleostomi</taxon>
        <taxon>Mammalia</taxon>
        <taxon>Eutheria</taxon>
        <taxon>Euarchontoglires</taxon>
        <taxon>Primates</taxon>
        <taxon>Haplorrhini</taxon>
        <taxon>Platyrrhini</taxon>
        <taxon>Cebidae</taxon>
        <taxon>Callitrichinae</taxon>
        <taxon>Saguinus</taxon>
    </lineage>
</organism>
<evidence type="ECO:0000313" key="3">
    <source>
        <dbReference type="Proteomes" id="UP001266305"/>
    </source>
</evidence>
<evidence type="ECO:0000256" key="1">
    <source>
        <dbReference type="SAM" id="MobiDB-lite"/>
    </source>
</evidence>
<protein>
    <submittedName>
        <fullName evidence="2">Uncharacterized protein</fullName>
    </submittedName>
</protein>
<feature type="compositionally biased region" description="Basic and acidic residues" evidence="1">
    <location>
        <begin position="27"/>
        <end position="39"/>
    </location>
</feature>
<proteinExistence type="predicted"/>
<accession>A0ABQ9W0U3</accession>
<sequence>MTLASMVATDELPSPNPSVSKLGFETKSPDCELGPEQRHQAAKHPAAQGLPTRPPTGFGQQRGTHCLQLSVSQQGRPLTSCKDSLRPHWLAFLRTA</sequence>
<dbReference type="EMBL" id="JASSZA010000003">
    <property type="protein sequence ID" value="KAK2115259.1"/>
    <property type="molecule type" value="Genomic_DNA"/>
</dbReference>
<evidence type="ECO:0000313" key="2">
    <source>
        <dbReference type="EMBL" id="KAK2115259.1"/>
    </source>
</evidence>
<reference evidence="2 3" key="1">
    <citation type="submission" date="2023-05" db="EMBL/GenBank/DDBJ databases">
        <title>B98-5 Cell Line De Novo Hybrid Assembly: An Optical Mapping Approach.</title>
        <authorList>
            <person name="Kananen K."/>
            <person name="Auerbach J.A."/>
            <person name="Kautto E."/>
            <person name="Blachly J.S."/>
        </authorList>
    </citation>
    <scope>NUCLEOTIDE SEQUENCE [LARGE SCALE GENOMIC DNA]</scope>
    <source>
        <strain evidence="2">B95-8</strain>
        <tissue evidence="2">Cell line</tissue>
    </source>
</reference>
<name>A0ABQ9W0U3_SAGOE</name>
<feature type="region of interest" description="Disordered" evidence="1">
    <location>
        <begin position="1"/>
        <end position="62"/>
    </location>
</feature>
<keyword evidence="3" id="KW-1185">Reference proteome</keyword>
<comment type="caution">
    <text evidence="2">The sequence shown here is derived from an EMBL/GenBank/DDBJ whole genome shotgun (WGS) entry which is preliminary data.</text>
</comment>
<dbReference type="Proteomes" id="UP001266305">
    <property type="component" value="Unassembled WGS sequence"/>
</dbReference>